<reference evidence="3" key="1">
    <citation type="submission" date="2017-02" db="EMBL/GenBank/DDBJ databases">
        <authorList>
            <person name="Varghese N."/>
            <person name="Submissions S."/>
        </authorList>
    </citation>
    <scope>NUCLEOTIDE SEQUENCE [LARGE SCALE GENOMIC DNA]</scope>
    <source>
        <strain evidence="3">USBA 833</strain>
    </source>
</reference>
<gene>
    <name evidence="2" type="ORF">SAMN05443428_10268</name>
</gene>
<dbReference type="EMBL" id="FUYH01000002">
    <property type="protein sequence ID" value="SKA77821.1"/>
    <property type="molecule type" value="Genomic_DNA"/>
</dbReference>
<evidence type="ECO:0000313" key="3">
    <source>
        <dbReference type="Proteomes" id="UP000190105"/>
    </source>
</evidence>
<feature type="domain" description="ABM" evidence="1">
    <location>
        <begin position="2"/>
        <end position="91"/>
    </location>
</feature>
<dbReference type="Pfam" id="PF03992">
    <property type="entry name" value="ABM"/>
    <property type="match status" value="1"/>
</dbReference>
<proteinExistence type="predicted"/>
<dbReference type="PROSITE" id="PS51725">
    <property type="entry name" value="ABM"/>
    <property type="match status" value="1"/>
</dbReference>
<sequence>MVKVVAKNCAQRDKLDEIIKLYEELVELTRKEEGCIRYELYQDEKDRSILCMIEEWESREALDRHLNSEHFKRIVPQIKKFMARETELNVYKKLI</sequence>
<keyword evidence="2" id="KW-0560">Oxidoreductase</keyword>
<dbReference type="InterPro" id="IPR050744">
    <property type="entry name" value="AI-2_Isomerase_LsrG"/>
</dbReference>
<dbReference type="InterPro" id="IPR011008">
    <property type="entry name" value="Dimeric_a/b-barrel"/>
</dbReference>
<dbReference type="InterPro" id="IPR007138">
    <property type="entry name" value="ABM_dom"/>
</dbReference>
<dbReference type="OrthoDB" id="287932at2"/>
<dbReference type="PANTHER" id="PTHR33336:SF15">
    <property type="entry name" value="ABM DOMAIN-CONTAINING PROTEIN"/>
    <property type="match status" value="1"/>
</dbReference>
<keyword evidence="2" id="KW-0503">Monooxygenase</keyword>
<accession>A0A1T4WMI1</accession>
<dbReference type="Gene3D" id="3.30.70.100">
    <property type="match status" value="1"/>
</dbReference>
<name>A0A1T4WMI1_9CLOT</name>
<dbReference type="RefSeq" id="WP_078695372.1">
    <property type="nucleotide sequence ID" value="NZ_FUYH01000002.1"/>
</dbReference>
<dbReference type="STRING" id="1147123.SAMN05443428_10268"/>
<organism evidence="2 3">
    <name type="scientific">Caloramator quimbayensis</name>
    <dbReference type="NCBI Taxonomy" id="1147123"/>
    <lineage>
        <taxon>Bacteria</taxon>
        <taxon>Bacillati</taxon>
        <taxon>Bacillota</taxon>
        <taxon>Clostridia</taxon>
        <taxon>Eubacteriales</taxon>
        <taxon>Clostridiaceae</taxon>
        <taxon>Caloramator</taxon>
    </lineage>
</organism>
<protein>
    <submittedName>
        <fullName evidence="2">Quinol monooxygenase YgiN</fullName>
    </submittedName>
</protein>
<keyword evidence="3" id="KW-1185">Reference proteome</keyword>
<evidence type="ECO:0000313" key="2">
    <source>
        <dbReference type="EMBL" id="SKA77821.1"/>
    </source>
</evidence>
<dbReference type="GO" id="GO:0004497">
    <property type="term" value="F:monooxygenase activity"/>
    <property type="evidence" value="ECO:0007669"/>
    <property type="project" value="UniProtKB-KW"/>
</dbReference>
<dbReference type="AlphaFoldDB" id="A0A1T4WMI1"/>
<dbReference type="Proteomes" id="UP000190105">
    <property type="component" value="Unassembled WGS sequence"/>
</dbReference>
<dbReference type="SUPFAM" id="SSF54909">
    <property type="entry name" value="Dimeric alpha+beta barrel"/>
    <property type="match status" value="1"/>
</dbReference>
<dbReference type="PANTHER" id="PTHR33336">
    <property type="entry name" value="QUINOL MONOOXYGENASE YGIN-RELATED"/>
    <property type="match status" value="1"/>
</dbReference>
<evidence type="ECO:0000259" key="1">
    <source>
        <dbReference type="PROSITE" id="PS51725"/>
    </source>
</evidence>